<dbReference type="EnsemblProtists" id="EOD40562">
    <property type="protein sequence ID" value="EOD40562"/>
    <property type="gene ID" value="EMIHUDRAFT_454231"/>
</dbReference>
<dbReference type="RefSeq" id="XP_005792991.1">
    <property type="nucleotide sequence ID" value="XM_005792934.1"/>
</dbReference>
<sequence length="992" mass="108578">MAGDSLAGSLGEVPAKDVAVIAKAASEEAAKWLKRNNVEAGAGTLAYAGTLLKISTSSDQRTRTGIFILIASGGTVYIEPLSSKVIASATDALIKLYLQSDTPERRTSMSEYVELSFADKIKLPQQFGGPATTVTRTLVDDTELNRFVSVSHVDKRALAAINNAVYQVLLDKIVVGERPREEIMRLVDGLPGLATATTLLVALYSKVSGADPDLQERAYEELARTPLLAGGFGREAEQERRTVTRHHERRHVLISAPAAIIVFDTGATEHIHPNQADLINTRPSNVTFIGLSGEAADASVVGDLPLVLTDAAEREFPFLLRGESTMPPKKSRGSSTLSTKQKQVASKLEVLASLPTKHGGLSLPWYHLTGIYGEGSFFEDVEGGDLQLVIVRSEISDAAEHNRAAQRFKIFLEAACLGWDENRRRWRDSTGPAPWHELTFEREKAVEGRLVADAAVWALREVAAGRIHTVQGPRAREPQFRSPHFLYDLTAESLRAAWLPLDVEGVCAVVHSWARKVSWKKLDERMLRCSPLGEHLPSQAQLFHWLLTQAVGRMPVTYADEAYVALATGSAPAAPTGSPASGARFEAEAERKARLESMAREKPLALLWLAFLRGATRCLLTPEHACHAAFADDDTYPLWRYTNDVLRALPAEMHLVAACADSPEWANVSQTYAEWPAEATLSLADAARSLALHAQWGPSKGAAPRKAAGLLTMSDLGWRWRDDNNIFSLREPPPLLPEPEADVLVRLARPADGAATALPEVKGRLKRALAHVDACVALFDHALHLHLYRWEYDSKSKCDLCFFLDQRDRIGLPNLPVCGSLLRGGHRLHLAMPQKHRFEDDGPSAAGQVLLEGSAAQRQELLAALRQIAAERGEGALEGIVGDDLRIAMPHSSQQLVNECMLALLALTKSARVSKPAQLAAALHLCRLPASEAEVAARLDAPKATPALLDAGLRRRRWQQRRCFFLVRQHGPSSHVLCRLPRELFEHVVSFA</sequence>
<organism evidence="1 2">
    <name type="scientific">Emiliania huxleyi (strain CCMP1516)</name>
    <dbReference type="NCBI Taxonomy" id="280463"/>
    <lineage>
        <taxon>Eukaryota</taxon>
        <taxon>Haptista</taxon>
        <taxon>Haptophyta</taxon>
        <taxon>Prymnesiophyceae</taxon>
        <taxon>Isochrysidales</taxon>
        <taxon>Noelaerhabdaceae</taxon>
        <taxon>Emiliania</taxon>
    </lineage>
</organism>
<dbReference type="AlphaFoldDB" id="A0A0D3KXS7"/>
<keyword evidence="2" id="KW-1185">Reference proteome</keyword>
<name>A0A0D3KXS7_EMIH1</name>
<dbReference type="GeneID" id="17285833"/>
<evidence type="ECO:0000313" key="2">
    <source>
        <dbReference type="Proteomes" id="UP000013827"/>
    </source>
</evidence>
<dbReference type="HOGENOM" id="CLU_301375_0_0_1"/>
<accession>A0A0D3KXS7</accession>
<dbReference type="PaxDb" id="2903-EOD40562"/>
<dbReference type="KEGG" id="ehx:EMIHUDRAFT_454231"/>
<protein>
    <submittedName>
        <fullName evidence="1">Uncharacterized protein</fullName>
    </submittedName>
</protein>
<dbReference type="Proteomes" id="UP000013827">
    <property type="component" value="Unassembled WGS sequence"/>
</dbReference>
<reference evidence="2" key="1">
    <citation type="journal article" date="2013" name="Nature">
        <title>Pan genome of the phytoplankton Emiliania underpins its global distribution.</title>
        <authorList>
            <person name="Read B.A."/>
            <person name="Kegel J."/>
            <person name="Klute M.J."/>
            <person name="Kuo A."/>
            <person name="Lefebvre S.C."/>
            <person name="Maumus F."/>
            <person name="Mayer C."/>
            <person name="Miller J."/>
            <person name="Monier A."/>
            <person name="Salamov A."/>
            <person name="Young J."/>
            <person name="Aguilar M."/>
            <person name="Claverie J.M."/>
            <person name="Frickenhaus S."/>
            <person name="Gonzalez K."/>
            <person name="Herman E.K."/>
            <person name="Lin Y.C."/>
            <person name="Napier J."/>
            <person name="Ogata H."/>
            <person name="Sarno A.F."/>
            <person name="Shmutz J."/>
            <person name="Schroeder D."/>
            <person name="de Vargas C."/>
            <person name="Verret F."/>
            <person name="von Dassow P."/>
            <person name="Valentin K."/>
            <person name="Van de Peer Y."/>
            <person name="Wheeler G."/>
            <person name="Dacks J.B."/>
            <person name="Delwiche C.F."/>
            <person name="Dyhrman S.T."/>
            <person name="Glockner G."/>
            <person name="John U."/>
            <person name="Richards T."/>
            <person name="Worden A.Z."/>
            <person name="Zhang X."/>
            <person name="Grigoriev I.V."/>
            <person name="Allen A.E."/>
            <person name="Bidle K."/>
            <person name="Borodovsky M."/>
            <person name="Bowler C."/>
            <person name="Brownlee C."/>
            <person name="Cock J.M."/>
            <person name="Elias M."/>
            <person name="Gladyshev V.N."/>
            <person name="Groth M."/>
            <person name="Guda C."/>
            <person name="Hadaegh A."/>
            <person name="Iglesias-Rodriguez M.D."/>
            <person name="Jenkins J."/>
            <person name="Jones B.M."/>
            <person name="Lawson T."/>
            <person name="Leese F."/>
            <person name="Lindquist E."/>
            <person name="Lobanov A."/>
            <person name="Lomsadze A."/>
            <person name="Malik S.B."/>
            <person name="Marsh M.E."/>
            <person name="Mackinder L."/>
            <person name="Mock T."/>
            <person name="Mueller-Roeber B."/>
            <person name="Pagarete A."/>
            <person name="Parker M."/>
            <person name="Probert I."/>
            <person name="Quesneville H."/>
            <person name="Raines C."/>
            <person name="Rensing S.A."/>
            <person name="Riano-Pachon D.M."/>
            <person name="Richier S."/>
            <person name="Rokitta S."/>
            <person name="Shiraiwa Y."/>
            <person name="Soanes D.M."/>
            <person name="van der Giezen M."/>
            <person name="Wahlund T.M."/>
            <person name="Williams B."/>
            <person name="Wilson W."/>
            <person name="Wolfe G."/>
            <person name="Wurch L.L."/>
        </authorList>
    </citation>
    <scope>NUCLEOTIDE SEQUENCE</scope>
</reference>
<proteinExistence type="predicted"/>
<evidence type="ECO:0000313" key="1">
    <source>
        <dbReference type="EnsemblProtists" id="EOD40562"/>
    </source>
</evidence>
<reference evidence="1" key="2">
    <citation type="submission" date="2024-10" db="UniProtKB">
        <authorList>
            <consortium name="EnsemblProtists"/>
        </authorList>
    </citation>
    <scope>IDENTIFICATION</scope>
</reference>